<gene>
    <name evidence="3" type="ORF">PENVUL_c013G03488</name>
</gene>
<proteinExistence type="predicted"/>
<dbReference type="STRING" id="29845.A0A1V6S0R1"/>
<feature type="compositionally biased region" description="Low complexity" evidence="1">
    <location>
        <begin position="439"/>
        <end position="461"/>
    </location>
</feature>
<feature type="region of interest" description="Disordered" evidence="1">
    <location>
        <begin position="178"/>
        <end position="206"/>
    </location>
</feature>
<keyword evidence="2" id="KW-0732">Signal</keyword>
<feature type="compositionally biased region" description="Basic and acidic residues" evidence="1">
    <location>
        <begin position="265"/>
        <end position="283"/>
    </location>
</feature>
<evidence type="ECO:0008006" key="5">
    <source>
        <dbReference type="Google" id="ProtNLM"/>
    </source>
</evidence>
<sequence>MKGFIGGIPVALLAVAAQAKFVQERNSQPGGTAIGGPSGDDADDGFVSPYSVDIETNTQINEWSKDDHSIKLKHTDVYPGPTVAPVAFSGPQVPGMGPFGKGKRSVPAGTAIGGPSGNDEGQSFDMSVTGIFNTELNEYNKDDHSIDIENKHVYPAPVILHPPPHFHGPASEAFNAPEAFGKRSAPPGGTAIGGPSGNDGGQSFSAPTTIETTVTINEHNEDDHSIELEHEDTYAPRHGYGFVPFRRSEKHGPFGSGGVPPLGHFESHPEFHSEPHVENHPEPHYSPSYESNYEPHTSLEYELTSIKNNNNGPAAGSISVGRRAYAPTPDDGDENEDNGDNQGVENDSTDPSVAEEDEVESPQCSAQVHEVVHTVTKTLYKTAEATHVAYQSAPVMEASATPFHAPQQPAGADPMMNPYGASAPAAGTSAVYAHSPQQSAGADAMMRPAAASSPADSTSAGYDHSPQQLAGADPMMRPAGASASAPYNHVSHRPMSHAPAYSMIAVNVPQATPASSAAYSNATPDNVHGKMMPGGLPAEQSASPSASASASVSHGTMMFEGNAARLSGGFVSAAAAVMGVLAFIL</sequence>
<keyword evidence="4" id="KW-1185">Reference proteome</keyword>
<accession>A0A1V6S0R1</accession>
<feature type="signal peptide" evidence="2">
    <location>
        <begin position="1"/>
        <end position="19"/>
    </location>
</feature>
<dbReference type="OrthoDB" id="4366934at2759"/>
<evidence type="ECO:0000313" key="3">
    <source>
        <dbReference type="EMBL" id="OQE07446.1"/>
    </source>
</evidence>
<evidence type="ECO:0000313" key="4">
    <source>
        <dbReference type="Proteomes" id="UP000191518"/>
    </source>
</evidence>
<comment type="caution">
    <text evidence="3">The sequence shown here is derived from an EMBL/GenBank/DDBJ whole genome shotgun (WGS) entry which is preliminary data.</text>
</comment>
<feature type="region of interest" description="Disordered" evidence="1">
    <location>
        <begin position="306"/>
        <end position="366"/>
    </location>
</feature>
<dbReference type="AlphaFoldDB" id="A0A1V6S0R1"/>
<dbReference type="Proteomes" id="UP000191518">
    <property type="component" value="Unassembled WGS sequence"/>
</dbReference>
<evidence type="ECO:0000256" key="2">
    <source>
        <dbReference type="SAM" id="SignalP"/>
    </source>
</evidence>
<protein>
    <recommendedName>
        <fullName evidence="5">GPI anchored protein</fullName>
    </recommendedName>
</protein>
<evidence type="ECO:0000256" key="1">
    <source>
        <dbReference type="SAM" id="MobiDB-lite"/>
    </source>
</evidence>
<name>A0A1V6S0R1_9EURO</name>
<feature type="region of interest" description="Disordered" evidence="1">
    <location>
        <begin position="435"/>
        <end position="487"/>
    </location>
</feature>
<feature type="region of interest" description="Disordered" evidence="1">
    <location>
        <begin position="249"/>
        <end position="293"/>
    </location>
</feature>
<organism evidence="3 4">
    <name type="scientific">Penicillium vulpinum</name>
    <dbReference type="NCBI Taxonomy" id="29845"/>
    <lineage>
        <taxon>Eukaryota</taxon>
        <taxon>Fungi</taxon>
        <taxon>Dikarya</taxon>
        <taxon>Ascomycota</taxon>
        <taxon>Pezizomycotina</taxon>
        <taxon>Eurotiomycetes</taxon>
        <taxon>Eurotiomycetidae</taxon>
        <taxon>Eurotiales</taxon>
        <taxon>Aspergillaceae</taxon>
        <taxon>Penicillium</taxon>
    </lineage>
</organism>
<reference evidence="4" key="1">
    <citation type="journal article" date="2017" name="Nat. Microbiol.">
        <title>Global analysis of biosynthetic gene clusters reveals vast potential of secondary metabolite production in Penicillium species.</title>
        <authorList>
            <person name="Nielsen J.C."/>
            <person name="Grijseels S."/>
            <person name="Prigent S."/>
            <person name="Ji B."/>
            <person name="Dainat J."/>
            <person name="Nielsen K.F."/>
            <person name="Frisvad J.C."/>
            <person name="Workman M."/>
            <person name="Nielsen J."/>
        </authorList>
    </citation>
    <scope>NUCLEOTIDE SEQUENCE [LARGE SCALE GENOMIC DNA]</scope>
    <source>
        <strain evidence="4">IBT 29486</strain>
    </source>
</reference>
<feature type="chain" id="PRO_5012054010" description="GPI anchored protein" evidence="2">
    <location>
        <begin position="20"/>
        <end position="585"/>
    </location>
</feature>
<feature type="region of interest" description="Disordered" evidence="1">
    <location>
        <begin position="26"/>
        <end position="46"/>
    </location>
</feature>
<dbReference type="EMBL" id="MDYP01000013">
    <property type="protein sequence ID" value="OQE07446.1"/>
    <property type="molecule type" value="Genomic_DNA"/>
</dbReference>
<feature type="compositionally biased region" description="Gly residues" evidence="1">
    <location>
        <begin position="190"/>
        <end position="200"/>
    </location>
</feature>
<feature type="compositionally biased region" description="Acidic residues" evidence="1">
    <location>
        <begin position="330"/>
        <end position="339"/>
    </location>
</feature>